<proteinExistence type="predicted"/>
<feature type="transmembrane region" description="Helical" evidence="2">
    <location>
        <begin position="78"/>
        <end position="103"/>
    </location>
</feature>
<accession>A0A084AMK4</accession>
<keyword evidence="2" id="KW-0472">Membrane</keyword>
<evidence type="ECO:0000256" key="2">
    <source>
        <dbReference type="SAM" id="Phobius"/>
    </source>
</evidence>
<protein>
    <submittedName>
        <fullName evidence="3">Uncharacterized protein</fullName>
    </submittedName>
</protein>
<evidence type="ECO:0000256" key="1">
    <source>
        <dbReference type="SAM" id="MobiDB-lite"/>
    </source>
</evidence>
<keyword evidence="2" id="KW-0812">Transmembrane</keyword>
<dbReference type="HOGENOM" id="CLU_1759977_0_0_1"/>
<name>A0A084AMK4_STACB</name>
<keyword evidence="2" id="KW-1133">Transmembrane helix</keyword>
<feature type="region of interest" description="Disordered" evidence="1">
    <location>
        <begin position="129"/>
        <end position="148"/>
    </location>
</feature>
<dbReference type="AlphaFoldDB" id="A0A084AMK4"/>
<reference evidence="3 4" key="1">
    <citation type="journal article" date="2014" name="BMC Genomics">
        <title>Comparative genome sequencing reveals chemotype-specific gene clusters in the toxigenic black mold Stachybotrys.</title>
        <authorList>
            <person name="Semeiks J."/>
            <person name="Borek D."/>
            <person name="Otwinowski Z."/>
            <person name="Grishin N.V."/>
        </authorList>
    </citation>
    <scope>NUCLEOTIDE SEQUENCE [LARGE SCALE GENOMIC DNA]</scope>
    <source>
        <strain evidence="4">CBS 109288 / IBT 7711</strain>
    </source>
</reference>
<dbReference type="Proteomes" id="UP000028045">
    <property type="component" value="Unassembled WGS sequence"/>
</dbReference>
<organism evidence="3 4">
    <name type="scientific">Stachybotrys chartarum (strain CBS 109288 / IBT 7711)</name>
    <name type="common">Toxic black mold</name>
    <name type="synonym">Stilbospora chartarum</name>
    <dbReference type="NCBI Taxonomy" id="1280523"/>
    <lineage>
        <taxon>Eukaryota</taxon>
        <taxon>Fungi</taxon>
        <taxon>Dikarya</taxon>
        <taxon>Ascomycota</taxon>
        <taxon>Pezizomycotina</taxon>
        <taxon>Sordariomycetes</taxon>
        <taxon>Hypocreomycetidae</taxon>
        <taxon>Hypocreales</taxon>
        <taxon>Stachybotryaceae</taxon>
        <taxon>Stachybotrys</taxon>
    </lineage>
</organism>
<dbReference type="EMBL" id="KL648655">
    <property type="protein sequence ID" value="KEY66533.1"/>
    <property type="molecule type" value="Genomic_DNA"/>
</dbReference>
<gene>
    <name evidence="3" type="ORF">S7711_11209</name>
</gene>
<evidence type="ECO:0000313" key="4">
    <source>
        <dbReference type="Proteomes" id="UP000028045"/>
    </source>
</evidence>
<evidence type="ECO:0000313" key="3">
    <source>
        <dbReference type="EMBL" id="KEY66533.1"/>
    </source>
</evidence>
<sequence>MAEVNPKQGQPVFGSAWRRGKLVSLHPRGTGSLGCFSLLKVRCMRWSEAGSRTCLGTWTGVESKDVPRRALHHRPRGLAGWLAGAGAGAGAAGAGAVVAGAWFTPTIWLSPHPELSWRHLLPSFPSVQLSPGDRGRHVQAPIDQLSSS</sequence>
<keyword evidence="4" id="KW-1185">Reference proteome</keyword>